<protein>
    <submittedName>
        <fullName evidence="1">Uncharacterized protein</fullName>
    </submittedName>
</protein>
<dbReference type="EMBL" id="UGGU01000003">
    <property type="protein sequence ID" value="STO30826.1"/>
    <property type="molecule type" value="Genomic_DNA"/>
</dbReference>
<reference evidence="1 2" key="1">
    <citation type="submission" date="2018-06" db="EMBL/GenBank/DDBJ databases">
        <authorList>
            <consortium name="Pathogen Informatics"/>
            <person name="Doyle S."/>
        </authorList>
    </citation>
    <scope>NUCLEOTIDE SEQUENCE [LARGE SCALE GENOMIC DNA]</scope>
    <source>
        <strain evidence="1 2">NCTC10723</strain>
    </source>
</reference>
<sequence length="368" mass="43991">MSNYIVQFPLKVEKYQEDILEKRFRIGRDIYNSLLGKMLKKYGEMTKRKEYRELLHEIANSEGKKILYKKLEEIRKENGFTEYSFHKEVKNMQKFFKKNIDSFTAQKIASQVWRAFEKMMYGSGQKVHFKQEDDFKSLEGKSNGTGIRYIDGYIDWKGLKLKVLIDEENYYEKEALKSEIAYCRIVRKNIRGKLKYYTQLVFKGIPPREVDKKTGEYRNRVGSGEIRLKIGKEYLIYEKDGKVKEVELADKIYLLELRRKELIEKINRRKKEGLSILSVRHRKLVEELKEIYRKQSDVRKYQHECLSNEILKLGDKVEIEELESVQEEIYSKGKEKRVKITRSGKRGNRAPRMLVEILNRKVEYKNGK</sequence>
<organism evidence="1 2">
    <name type="scientific">Fusobacterium necrogenes</name>
    <dbReference type="NCBI Taxonomy" id="858"/>
    <lineage>
        <taxon>Bacteria</taxon>
        <taxon>Fusobacteriati</taxon>
        <taxon>Fusobacteriota</taxon>
        <taxon>Fusobacteriia</taxon>
        <taxon>Fusobacteriales</taxon>
        <taxon>Fusobacteriaceae</taxon>
        <taxon>Fusobacterium</taxon>
    </lineage>
</organism>
<keyword evidence="2" id="KW-1185">Reference proteome</keyword>
<proteinExistence type="predicted"/>
<dbReference type="Proteomes" id="UP000255328">
    <property type="component" value="Unassembled WGS sequence"/>
</dbReference>
<accession>A0A377GV53</accession>
<evidence type="ECO:0000313" key="2">
    <source>
        <dbReference type="Proteomes" id="UP000255328"/>
    </source>
</evidence>
<evidence type="ECO:0000313" key="1">
    <source>
        <dbReference type="EMBL" id="STO30826.1"/>
    </source>
</evidence>
<gene>
    <name evidence="1" type="ORF">NCTC10723_00256</name>
</gene>
<name>A0A377GV53_9FUSO</name>
<dbReference type="RefSeq" id="WP_115268586.1">
    <property type="nucleotide sequence ID" value="NZ_UGGU01000003.1"/>
</dbReference>
<dbReference type="OrthoDB" id="1652909at2"/>
<dbReference type="AlphaFoldDB" id="A0A377GV53"/>